<dbReference type="GO" id="GO:0009898">
    <property type="term" value="C:cytoplasmic side of plasma membrane"/>
    <property type="evidence" value="ECO:0007669"/>
    <property type="project" value="TreeGrafter"/>
</dbReference>
<dbReference type="AlphaFoldDB" id="A0A131Z090"/>
<evidence type="ECO:0000256" key="2">
    <source>
        <dbReference type="ARBA" id="ARBA00022771"/>
    </source>
</evidence>
<dbReference type="GO" id="GO:0008270">
    <property type="term" value="F:zinc ion binding"/>
    <property type="evidence" value="ECO:0007669"/>
    <property type="project" value="UniProtKB-KW"/>
</dbReference>
<dbReference type="EMBL" id="GEDV01004671">
    <property type="protein sequence ID" value="JAP83886.1"/>
    <property type="molecule type" value="Transcribed_RNA"/>
</dbReference>
<organism evidence="7">
    <name type="scientific">Rhipicephalus appendiculatus</name>
    <name type="common">Brown ear tick</name>
    <dbReference type="NCBI Taxonomy" id="34631"/>
    <lineage>
        <taxon>Eukaryota</taxon>
        <taxon>Metazoa</taxon>
        <taxon>Ecdysozoa</taxon>
        <taxon>Arthropoda</taxon>
        <taxon>Chelicerata</taxon>
        <taxon>Arachnida</taxon>
        <taxon>Acari</taxon>
        <taxon>Parasitiformes</taxon>
        <taxon>Ixodida</taxon>
        <taxon>Ixodoidea</taxon>
        <taxon>Ixodidae</taxon>
        <taxon>Rhipicephalinae</taxon>
        <taxon>Rhipicephalus</taxon>
        <taxon>Rhipicephalus</taxon>
    </lineage>
</organism>
<dbReference type="InterPro" id="IPR017907">
    <property type="entry name" value="Znf_RING_CS"/>
</dbReference>
<keyword evidence="7" id="KW-0675">Receptor</keyword>
<protein>
    <submittedName>
        <fullName evidence="7">TNF receptor-associated factor 6</fullName>
    </submittedName>
</protein>
<dbReference type="Gene3D" id="3.30.40.10">
    <property type="entry name" value="Zinc/RING finger domain, C3HC4 (zinc finger)"/>
    <property type="match status" value="2"/>
</dbReference>
<dbReference type="PANTHER" id="PTHR10131:SF138">
    <property type="entry name" value="RE66324P"/>
    <property type="match status" value="1"/>
</dbReference>
<dbReference type="PROSITE" id="PS00518">
    <property type="entry name" value="ZF_RING_1"/>
    <property type="match status" value="1"/>
</dbReference>
<evidence type="ECO:0000256" key="4">
    <source>
        <dbReference type="PROSITE-ProRule" id="PRU00175"/>
    </source>
</evidence>
<proteinExistence type="predicted"/>
<evidence type="ECO:0000313" key="7">
    <source>
        <dbReference type="EMBL" id="JAP83886.1"/>
    </source>
</evidence>
<dbReference type="GO" id="GO:0043122">
    <property type="term" value="P:regulation of canonical NF-kappaB signal transduction"/>
    <property type="evidence" value="ECO:0007669"/>
    <property type="project" value="TreeGrafter"/>
</dbReference>
<evidence type="ECO:0000256" key="5">
    <source>
        <dbReference type="SAM" id="MobiDB-lite"/>
    </source>
</evidence>
<dbReference type="InterPro" id="IPR001841">
    <property type="entry name" value="Znf_RING"/>
</dbReference>
<keyword evidence="1" id="KW-0479">Metal-binding</keyword>
<keyword evidence="2 4" id="KW-0863">Zinc-finger</keyword>
<accession>A0A131Z090</accession>
<keyword evidence="3" id="KW-0862">Zinc</keyword>
<evidence type="ECO:0000256" key="1">
    <source>
        <dbReference type="ARBA" id="ARBA00022723"/>
    </source>
</evidence>
<feature type="domain" description="RING-type" evidence="6">
    <location>
        <begin position="35"/>
        <end position="74"/>
    </location>
</feature>
<evidence type="ECO:0000259" key="6">
    <source>
        <dbReference type="PROSITE" id="PS50089"/>
    </source>
</evidence>
<dbReference type="Pfam" id="PF13920">
    <property type="entry name" value="zf-C3HC4_3"/>
    <property type="match status" value="1"/>
</dbReference>
<sequence length="460" mass="52148">MTDLKRVHRFRDHAVAGVNWRPTRFVKELTSSRVCGLCRMLPKRTLLLPCDHALCESCLAANSRGSGGLCPLDQEPFEKVQCVSYELPTRRANALKVYCWNEAHGCEYEGAMEDMLGHFENECTFHSVECLRCGEAVLHRELATHYVARCSAADSLAGTEKISSESGTVTFQDVMGALEEVKALWRDANCEQLLLLEIQTRMNELVELIRNRESRPTVKTEVLAVPSTSKIDQVAAPSPSTSLQEGTSKQNSTEQASSSSTTPSCSQETLMARQLEPLVDLPKEVLQAMRKTSWEDYPRHAVTYCIRNLDCHLELMRPLSTFKWRELLRTWKYVLTLANIPDVSPIGKTKLADITVLHSRDAYFTVKVYFSNHQIFVVITFHGMCGDPRCSAPVYVVRAYDARKGEIVLMRNYSGKLYNCEHDEGSWIHCQRVYHRNIHGLVRKGVLPDGMKFEIELCHN</sequence>
<feature type="compositionally biased region" description="Polar residues" evidence="5">
    <location>
        <begin position="238"/>
        <end position="247"/>
    </location>
</feature>
<evidence type="ECO:0000256" key="3">
    <source>
        <dbReference type="ARBA" id="ARBA00022833"/>
    </source>
</evidence>
<dbReference type="PROSITE" id="PS50089">
    <property type="entry name" value="ZF_RING_2"/>
    <property type="match status" value="1"/>
</dbReference>
<dbReference type="SMART" id="SM00184">
    <property type="entry name" value="RING"/>
    <property type="match status" value="1"/>
</dbReference>
<feature type="region of interest" description="Disordered" evidence="5">
    <location>
        <begin position="229"/>
        <end position="267"/>
    </location>
</feature>
<dbReference type="SUPFAM" id="SSF57850">
    <property type="entry name" value="RING/U-box"/>
    <property type="match status" value="1"/>
</dbReference>
<dbReference type="PANTHER" id="PTHR10131">
    <property type="entry name" value="TNF RECEPTOR ASSOCIATED FACTOR"/>
    <property type="match status" value="1"/>
</dbReference>
<dbReference type="GO" id="GO:0005164">
    <property type="term" value="F:tumor necrosis factor receptor binding"/>
    <property type="evidence" value="ECO:0007669"/>
    <property type="project" value="TreeGrafter"/>
</dbReference>
<feature type="compositionally biased region" description="Low complexity" evidence="5">
    <location>
        <begin position="248"/>
        <end position="267"/>
    </location>
</feature>
<name>A0A131Z090_RHIAP</name>
<dbReference type="SUPFAM" id="SSF49599">
    <property type="entry name" value="TRAF domain-like"/>
    <property type="match status" value="1"/>
</dbReference>
<dbReference type="InterPro" id="IPR013083">
    <property type="entry name" value="Znf_RING/FYVE/PHD"/>
</dbReference>
<reference evidence="7" key="1">
    <citation type="journal article" date="2016" name="Ticks Tick Borne Dis.">
        <title>De novo assembly and annotation of the salivary gland transcriptome of Rhipicephalus appendiculatus male and female ticks during blood feeding.</title>
        <authorList>
            <person name="de Castro M.H."/>
            <person name="de Klerk D."/>
            <person name="Pienaar R."/>
            <person name="Latif A.A."/>
            <person name="Rees D.J."/>
            <person name="Mans B.J."/>
        </authorList>
    </citation>
    <scope>NUCLEOTIDE SEQUENCE</scope>
    <source>
        <tissue evidence="7">Salivary glands</tissue>
    </source>
</reference>